<dbReference type="GO" id="GO:0016810">
    <property type="term" value="F:hydrolase activity, acting on carbon-nitrogen (but not peptide) bonds"/>
    <property type="evidence" value="ECO:0007669"/>
    <property type="project" value="InterPro"/>
</dbReference>
<keyword evidence="4" id="KW-0812">Transmembrane</keyword>
<dbReference type="InterPro" id="IPR011330">
    <property type="entry name" value="Glyco_hydro/deAcase_b/a-brl"/>
</dbReference>
<evidence type="ECO:0000256" key="3">
    <source>
        <dbReference type="ARBA" id="ARBA00022679"/>
    </source>
</evidence>
<proteinExistence type="inferred from homology"/>
<feature type="transmembrane region" description="Helical" evidence="4">
    <location>
        <begin position="20"/>
        <end position="43"/>
    </location>
</feature>
<feature type="transmembrane region" description="Helical" evidence="4">
    <location>
        <begin position="650"/>
        <end position="676"/>
    </location>
</feature>
<reference evidence="7" key="1">
    <citation type="submission" date="2016-10" db="EMBL/GenBank/DDBJ databases">
        <authorList>
            <person name="Varghese N."/>
            <person name="Submissions S."/>
        </authorList>
    </citation>
    <scope>NUCLEOTIDE SEQUENCE [LARGE SCALE GENOMIC DNA]</scope>
    <source>
        <strain evidence="7">CGMCC 1.6963</strain>
    </source>
</reference>
<dbReference type="Pfam" id="PF13641">
    <property type="entry name" value="Glyco_tranf_2_3"/>
    <property type="match status" value="1"/>
</dbReference>
<evidence type="ECO:0000256" key="2">
    <source>
        <dbReference type="ARBA" id="ARBA00022676"/>
    </source>
</evidence>
<gene>
    <name evidence="6" type="ORF">SAMN05216199_1812</name>
</gene>
<name>A0A1H9TY49_9MICO</name>
<comment type="similarity">
    <text evidence="1">Belongs to the glycosyltransferase 2 family.</text>
</comment>
<organism evidence="6 7">
    <name type="scientific">Pedococcus cremeus</name>
    <dbReference type="NCBI Taxonomy" id="587636"/>
    <lineage>
        <taxon>Bacteria</taxon>
        <taxon>Bacillati</taxon>
        <taxon>Actinomycetota</taxon>
        <taxon>Actinomycetes</taxon>
        <taxon>Micrococcales</taxon>
        <taxon>Intrasporangiaceae</taxon>
        <taxon>Pedococcus</taxon>
    </lineage>
</organism>
<sequence length="779" mass="85318">MVVATRPVFLDDSGRRWRRFRLVVLAVVVVLLALTAVVAPHVWASPALQVSGEQLAPPVTSADTGLQAPLVGGGPLVRVLEVRREQGVASGWDPFTRRLVVPSFPAADSRAIGSSRYVIQRYGYSAVATRTISLTFDDGPDPVWTPKLLDLLSQNKVPATFFTTGTMIAKYPELFRREVREGHAVANHTLTHLDVSSASATRARLEMVVSDRIIRAVTGTEAAYFRLPYEGNDVASTQATVDGILRAQRFGYVVASHDFDTDDWAYAAGQEKGAIPLPPLDGRNVTVLLHDGGGHGRKMTVDYVRRLIPWAKAQGYTFHTMPQVQPDLAERVTRVRPTVWDQLTLRGVQALYVWPDLLLRALFLFAVVSVVAINLVNTGLAVRRHRCRRRQWWPEAGDMSLPVSVLLAAYNEEKVIARTLRTVLASDFPLLDVVVVDDGSSDGTADVVRSIARDDARVVLVQQPNRGKARALNAGLSRVRGRYVVTLDADTVLTPTTVTRLVRHFALDHTGQLAAVAGVVAVGNRERNLLTRWQALEYLTQIGIDRAAQDELGAITIVPGACAAWRKEAIESVGGYTDVTLAEDCDLSLSLHRCGWRVTQDDEALAFTEAPDTVDALLAQRTRWVFGTLQSIWKHRDLVMRRGSGPLGWYVLPAYVASIVVPLLFLPFATVMAVYAAQRQGIGIVLVFFLLFMLVHLAVAGVAVLLMGERPVHLLVVPVYRVVQEPLRAYLLHTCVLMAIRGVRGGWHKLARTGAVDTAVVSVVAGTPPEPARAGRRGA</sequence>
<feature type="transmembrane region" description="Helical" evidence="4">
    <location>
        <begin position="357"/>
        <end position="382"/>
    </location>
</feature>
<dbReference type="InterPro" id="IPR029044">
    <property type="entry name" value="Nucleotide-diphossugar_trans"/>
</dbReference>
<dbReference type="AlphaFoldDB" id="A0A1H9TY49"/>
<accession>A0A1H9TY49</accession>
<keyword evidence="4" id="KW-0472">Membrane</keyword>
<evidence type="ECO:0000256" key="4">
    <source>
        <dbReference type="SAM" id="Phobius"/>
    </source>
</evidence>
<dbReference type="SUPFAM" id="SSF88713">
    <property type="entry name" value="Glycoside hydrolase/deacetylase"/>
    <property type="match status" value="1"/>
</dbReference>
<dbReference type="Gene3D" id="3.90.550.10">
    <property type="entry name" value="Spore Coat Polysaccharide Biosynthesis Protein SpsA, Chain A"/>
    <property type="match status" value="1"/>
</dbReference>
<dbReference type="Proteomes" id="UP000199019">
    <property type="component" value="Unassembled WGS sequence"/>
</dbReference>
<dbReference type="GO" id="GO:0005975">
    <property type="term" value="P:carbohydrate metabolic process"/>
    <property type="evidence" value="ECO:0007669"/>
    <property type="project" value="InterPro"/>
</dbReference>
<protein>
    <submittedName>
        <fullName evidence="6">Biofilm PGA synthesis N-glycosyltransferase PgaC</fullName>
    </submittedName>
</protein>
<dbReference type="SUPFAM" id="SSF53448">
    <property type="entry name" value="Nucleotide-diphospho-sugar transferases"/>
    <property type="match status" value="1"/>
</dbReference>
<dbReference type="CDD" id="cd06423">
    <property type="entry name" value="CESA_like"/>
    <property type="match status" value="1"/>
</dbReference>
<dbReference type="PANTHER" id="PTHR43630">
    <property type="entry name" value="POLY-BETA-1,6-N-ACETYL-D-GLUCOSAMINE SYNTHASE"/>
    <property type="match status" value="1"/>
</dbReference>
<feature type="domain" description="NodB homology" evidence="5">
    <location>
        <begin position="130"/>
        <end position="319"/>
    </location>
</feature>
<dbReference type="PANTHER" id="PTHR43630:SF1">
    <property type="entry name" value="POLY-BETA-1,6-N-ACETYL-D-GLUCOSAMINE SYNTHASE"/>
    <property type="match status" value="1"/>
</dbReference>
<keyword evidence="3 6" id="KW-0808">Transferase</keyword>
<keyword evidence="2" id="KW-0328">Glycosyltransferase</keyword>
<dbReference type="InterPro" id="IPR002509">
    <property type="entry name" value="NODB_dom"/>
</dbReference>
<dbReference type="STRING" id="587636.SAMN05216199_1812"/>
<evidence type="ECO:0000256" key="1">
    <source>
        <dbReference type="ARBA" id="ARBA00006739"/>
    </source>
</evidence>
<keyword evidence="7" id="KW-1185">Reference proteome</keyword>
<dbReference type="Pfam" id="PF01522">
    <property type="entry name" value="Polysacc_deac_1"/>
    <property type="match status" value="1"/>
</dbReference>
<evidence type="ECO:0000313" key="6">
    <source>
        <dbReference type="EMBL" id="SES01938.1"/>
    </source>
</evidence>
<feature type="transmembrane region" description="Helical" evidence="4">
    <location>
        <begin position="682"/>
        <end position="706"/>
    </location>
</feature>
<keyword evidence="4" id="KW-1133">Transmembrane helix</keyword>
<dbReference type="PROSITE" id="PS51677">
    <property type="entry name" value="NODB"/>
    <property type="match status" value="1"/>
</dbReference>
<evidence type="ECO:0000313" key="7">
    <source>
        <dbReference type="Proteomes" id="UP000199019"/>
    </source>
</evidence>
<dbReference type="EMBL" id="FOHB01000002">
    <property type="protein sequence ID" value="SES01938.1"/>
    <property type="molecule type" value="Genomic_DNA"/>
</dbReference>
<evidence type="ECO:0000259" key="5">
    <source>
        <dbReference type="PROSITE" id="PS51677"/>
    </source>
</evidence>
<dbReference type="Gene3D" id="3.20.20.370">
    <property type="entry name" value="Glycoside hydrolase/deacetylase"/>
    <property type="match status" value="1"/>
</dbReference>
<dbReference type="GO" id="GO:0016757">
    <property type="term" value="F:glycosyltransferase activity"/>
    <property type="evidence" value="ECO:0007669"/>
    <property type="project" value="UniProtKB-KW"/>
</dbReference>